<dbReference type="eggNOG" id="COG1196">
    <property type="taxonomic scope" value="Bacteria"/>
</dbReference>
<dbReference type="EMBL" id="BBMN01000003">
    <property type="protein sequence ID" value="GAL04006.1"/>
    <property type="molecule type" value="Genomic_DNA"/>
</dbReference>
<accession>A0A090QM86</accession>
<dbReference type="STRING" id="754436.JCM19237_2157"/>
<evidence type="ECO:0000313" key="1">
    <source>
        <dbReference type="EMBL" id="GAL04006.1"/>
    </source>
</evidence>
<reference evidence="1 2" key="1">
    <citation type="journal article" date="2014" name="Genome Announc.">
        <title>Draft Genome Sequences of Two Vibrionaceae Species, Vibrio ponticus C121 and Photobacterium aphoticum C119, Isolated as Coral Reef Microbiota.</title>
        <authorList>
            <person name="Al-saari N."/>
            <person name="Meirelles P.M."/>
            <person name="Mino S."/>
            <person name="Suda W."/>
            <person name="Oshima K."/>
            <person name="Hattori M."/>
            <person name="Ohkuma M."/>
            <person name="Thompson F.L."/>
            <person name="Gomez-Gil B."/>
            <person name="Sawabe T."/>
            <person name="Sawabe T."/>
        </authorList>
    </citation>
    <scope>NUCLEOTIDE SEQUENCE [LARGE SCALE GENOMIC DNA]</scope>
    <source>
        <strain evidence="1 2">JCM 19237</strain>
    </source>
</reference>
<dbReference type="Proteomes" id="UP000029227">
    <property type="component" value="Unassembled WGS sequence"/>
</dbReference>
<name>A0A090QM86_9GAMM</name>
<protein>
    <submittedName>
        <fullName evidence="1">Myosin heavy chain</fullName>
    </submittedName>
</protein>
<organism evidence="1 2">
    <name type="scientific">Photobacterium aphoticum</name>
    <dbReference type="NCBI Taxonomy" id="754436"/>
    <lineage>
        <taxon>Bacteria</taxon>
        <taxon>Pseudomonadati</taxon>
        <taxon>Pseudomonadota</taxon>
        <taxon>Gammaproteobacteria</taxon>
        <taxon>Vibrionales</taxon>
        <taxon>Vibrionaceae</taxon>
        <taxon>Photobacterium</taxon>
    </lineage>
</organism>
<sequence length="298" mass="34313">MKKINSLRPEFEALAASYQALMRNKNAEEALMQFAMMTQSRIEKETTDVEQEETLLKMKANRTLSLRSERIEKESQQLVLKGQHEALSKQRIRIDGEVQKTQLLVSQYDETYTLEMIIDGHREHLAEKEQALELKQDAVKRQEELNKLNQTISQNEALVLRLQASVDNQKSKLFNQLSEPVWLKLLALNTEVAEANPGYQLTVSQKQVIEAFTDLMLPDTFGYDFLGAKLKAVSADKRESDQSRLEKALVLLDSQRKRAAEINAMDKESRFEQMKTLNALKAEIKKYKSGYRFIVSVQ</sequence>
<comment type="caution">
    <text evidence="1">The sequence shown here is derived from an EMBL/GenBank/DDBJ whole genome shotgun (WGS) entry which is preliminary data.</text>
</comment>
<gene>
    <name evidence="1" type="ORF">JCM19237_2157</name>
</gene>
<evidence type="ECO:0000313" key="2">
    <source>
        <dbReference type="Proteomes" id="UP000029227"/>
    </source>
</evidence>
<dbReference type="AlphaFoldDB" id="A0A090QM86"/>
<proteinExistence type="predicted"/>